<dbReference type="AlphaFoldDB" id="A0AA88GE29"/>
<dbReference type="InterPro" id="IPR011604">
    <property type="entry name" value="PDDEXK-like_dom_sf"/>
</dbReference>
<reference evidence="2 3" key="1">
    <citation type="journal article" date="2018" name="BMC Genomics">
        <title>The genome of Naegleria lovaniensis, the basis for a comparative approach to unravel pathogenicity factors of the human pathogenic amoeba N. fowleri.</title>
        <authorList>
            <person name="Liechti N."/>
            <person name="Schurch N."/>
            <person name="Bruggmann R."/>
            <person name="Wittwer M."/>
        </authorList>
    </citation>
    <scope>NUCLEOTIDE SEQUENCE [LARGE SCALE GENOMIC DNA]</scope>
    <source>
        <strain evidence="2 3">ATCC 30569</strain>
    </source>
</reference>
<organism evidence="2 3">
    <name type="scientific">Naegleria lovaniensis</name>
    <name type="common">Amoeba</name>
    <dbReference type="NCBI Taxonomy" id="51637"/>
    <lineage>
        <taxon>Eukaryota</taxon>
        <taxon>Discoba</taxon>
        <taxon>Heterolobosea</taxon>
        <taxon>Tetramitia</taxon>
        <taxon>Eutetramitia</taxon>
        <taxon>Vahlkampfiidae</taxon>
        <taxon>Naegleria</taxon>
    </lineage>
</organism>
<evidence type="ECO:0000256" key="1">
    <source>
        <dbReference type="SAM" id="MobiDB-lite"/>
    </source>
</evidence>
<dbReference type="GO" id="GO:0006281">
    <property type="term" value="P:DNA repair"/>
    <property type="evidence" value="ECO:0007669"/>
    <property type="project" value="UniProtKB-ARBA"/>
</dbReference>
<proteinExistence type="predicted"/>
<keyword evidence="3" id="KW-1185">Reference proteome</keyword>
<feature type="region of interest" description="Disordered" evidence="1">
    <location>
        <begin position="1"/>
        <end position="23"/>
    </location>
</feature>
<dbReference type="PANTHER" id="PTHR46609">
    <property type="entry name" value="EXONUCLEASE, PHAGE-TYPE/RECB, C-TERMINAL DOMAIN-CONTAINING PROTEIN"/>
    <property type="match status" value="1"/>
</dbReference>
<evidence type="ECO:0000313" key="2">
    <source>
        <dbReference type="EMBL" id="KAG2377664.1"/>
    </source>
</evidence>
<dbReference type="Proteomes" id="UP000816034">
    <property type="component" value="Unassembled WGS sequence"/>
</dbReference>
<dbReference type="GeneID" id="68101634"/>
<name>A0AA88GE29_NAELO</name>
<dbReference type="Gene3D" id="3.90.320.10">
    <property type="match status" value="1"/>
</dbReference>
<comment type="caution">
    <text evidence="2">The sequence shown here is derived from an EMBL/GenBank/DDBJ whole genome shotgun (WGS) entry which is preliminary data.</text>
</comment>
<evidence type="ECO:0008006" key="4">
    <source>
        <dbReference type="Google" id="ProtNLM"/>
    </source>
</evidence>
<dbReference type="EMBL" id="PYSW02000037">
    <property type="protein sequence ID" value="KAG2377664.1"/>
    <property type="molecule type" value="Genomic_DNA"/>
</dbReference>
<dbReference type="RefSeq" id="XP_044544926.1">
    <property type="nucleotide sequence ID" value="XM_044699339.1"/>
</dbReference>
<gene>
    <name evidence="2" type="ORF">C9374_009180</name>
</gene>
<dbReference type="SUPFAM" id="SSF52980">
    <property type="entry name" value="Restriction endonuclease-like"/>
    <property type="match status" value="1"/>
</dbReference>
<sequence>MITQATLSSESSSSQQQEEDSLIASVEQQLSNLTIHTHTLSEQEEQLVELSQKQYLANKFEGASPNVKWKAIYHEQVLEEFPTRYIPLEYLDEYTPVIEDNSHLVPQRSQRWRELRQNRLTASNISRALGFFNPKAAKKLGLSFSQNSNELTTGEMYKSLLSREELRTLFKMSDEDIEKLKNPTLSEESYDEIVKRVFTEWGSLHELNCVSTLLESDLLDKDVTFCETGFYVITEKRLLKVFTQQELEEYQLSFEKIPPLGASPDGLLKKLSNSNGSKNDPSETSTEAEEYFSCVEIKCPTCFVPKYVKKGTPIPAKPTFSYISKKPHDAVPVYYLTQMYTQMIATNTRQCYYCSWTATKGCRVFKVEFDKKYALEMLFWLSKYYQVVKYKGVDIADDYFITSERYLKFLDWSLQIVSSIPMEMEIPKSKVHEGQDPERKHMFNN</sequence>
<dbReference type="PANTHER" id="PTHR46609:SF6">
    <property type="entry name" value="EXONUCLEASE, PHAGE-TYPE_RECB, C-TERMINAL DOMAIN-CONTAINING PROTEIN-RELATED"/>
    <property type="match status" value="1"/>
</dbReference>
<dbReference type="InterPro" id="IPR011335">
    <property type="entry name" value="Restrct_endonuc-II-like"/>
</dbReference>
<accession>A0AA88GE29</accession>
<dbReference type="InterPro" id="IPR051703">
    <property type="entry name" value="NF-kappa-B_Signaling_Reg"/>
</dbReference>
<protein>
    <recommendedName>
        <fullName evidence="4">YqaJ viral recombinase domain-containing protein</fullName>
    </recommendedName>
</protein>
<evidence type="ECO:0000313" key="3">
    <source>
        <dbReference type="Proteomes" id="UP000816034"/>
    </source>
</evidence>